<accession>A0A916XXV8</accession>
<dbReference type="Proteomes" id="UP000625735">
    <property type="component" value="Unassembled WGS sequence"/>
</dbReference>
<proteinExistence type="predicted"/>
<gene>
    <name evidence="7" type="ORF">GCM10011343_06200</name>
</gene>
<dbReference type="AlphaFoldDB" id="A0A916XXV8"/>
<evidence type="ECO:0000256" key="2">
    <source>
        <dbReference type="ARBA" id="ARBA00022475"/>
    </source>
</evidence>
<feature type="transmembrane region" description="Helical" evidence="6">
    <location>
        <begin position="162"/>
        <end position="181"/>
    </location>
</feature>
<dbReference type="GO" id="GO:0005886">
    <property type="term" value="C:plasma membrane"/>
    <property type="evidence" value="ECO:0007669"/>
    <property type="project" value="UniProtKB-SubCell"/>
</dbReference>
<comment type="caution">
    <text evidence="7">The sequence shown here is derived from an EMBL/GenBank/DDBJ whole genome shotgun (WGS) entry which is preliminary data.</text>
</comment>
<evidence type="ECO:0000313" key="7">
    <source>
        <dbReference type="EMBL" id="GGD18319.1"/>
    </source>
</evidence>
<sequence>MKKQISKWLSIVLPIALGVFLIVYTYNKFTPQQIEEIKSQFQNANYWYILISLFFGMMALFSRAYRWSFTLQPLGYKPKLSSNFMAVCIAYFMNMTIPRSGEVSRALVLKKYEDVPFDKAFGTIIAERIVDFIFLLSFIALAIVLQYDIFKKFVLDHLSVKQLGLLAFVALACFSLALWLYKKSNNKWILALKAKLAGLVEGIQSVLTMKKKSWFIFHSLFIWLCYILMFYVTIFALPETSNLSFNAVLMAFITGGVAITVTNSGFGAYPFLISKILLVYAVPETAGNAFGWIVWTSQTLMIVALGLLSFLILPILHKKQIN</sequence>
<evidence type="ECO:0000313" key="8">
    <source>
        <dbReference type="Proteomes" id="UP000625735"/>
    </source>
</evidence>
<organism evidence="7 8">
    <name type="scientific">Flavobacterium orientale</name>
    <dbReference type="NCBI Taxonomy" id="1756020"/>
    <lineage>
        <taxon>Bacteria</taxon>
        <taxon>Pseudomonadati</taxon>
        <taxon>Bacteroidota</taxon>
        <taxon>Flavobacteriia</taxon>
        <taxon>Flavobacteriales</taxon>
        <taxon>Flavobacteriaceae</taxon>
        <taxon>Flavobacterium</taxon>
    </lineage>
</organism>
<evidence type="ECO:0000256" key="3">
    <source>
        <dbReference type="ARBA" id="ARBA00022692"/>
    </source>
</evidence>
<dbReference type="Pfam" id="PF03706">
    <property type="entry name" value="LPG_synthase_TM"/>
    <property type="match status" value="1"/>
</dbReference>
<keyword evidence="8" id="KW-1185">Reference proteome</keyword>
<feature type="transmembrane region" description="Helical" evidence="6">
    <location>
        <begin position="46"/>
        <end position="65"/>
    </location>
</feature>
<dbReference type="PANTHER" id="PTHR39087">
    <property type="entry name" value="UPF0104 MEMBRANE PROTEIN MJ1595"/>
    <property type="match status" value="1"/>
</dbReference>
<keyword evidence="2" id="KW-1003">Cell membrane</keyword>
<keyword evidence="5 6" id="KW-0472">Membrane</keyword>
<dbReference type="NCBIfam" id="TIGR00374">
    <property type="entry name" value="flippase-like domain"/>
    <property type="match status" value="1"/>
</dbReference>
<dbReference type="InterPro" id="IPR022791">
    <property type="entry name" value="L-PG_synthase/AglD"/>
</dbReference>
<keyword evidence="4 6" id="KW-1133">Transmembrane helix</keyword>
<feature type="transmembrane region" description="Helical" evidence="6">
    <location>
        <begin position="214"/>
        <end position="237"/>
    </location>
</feature>
<dbReference type="PANTHER" id="PTHR39087:SF2">
    <property type="entry name" value="UPF0104 MEMBRANE PROTEIN MJ1595"/>
    <property type="match status" value="1"/>
</dbReference>
<evidence type="ECO:0000256" key="1">
    <source>
        <dbReference type="ARBA" id="ARBA00004651"/>
    </source>
</evidence>
<name>A0A916XXV8_9FLAO</name>
<evidence type="ECO:0000256" key="6">
    <source>
        <dbReference type="SAM" id="Phobius"/>
    </source>
</evidence>
<feature type="transmembrane region" description="Helical" evidence="6">
    <location>
        <begin position="7"/>
        <end position="26"/>
    </location>
</feature>
<evidence type="ECO:0000256" key="4">
    <source>
        <dbReference type="ARBA" id="ARBA00022989"/>
    </source>
</evidence>
<feature type="transmembrane region" description="Helical" evidence="6">
    <location>
        <begin position="289"/>
        <end position="316"/>
    </location>
</feature>
<comment type="subcellular location">
    <subcellularLocation>
        <location evidence="1">Cell membrane</location>
        <topology evidence="1">Multi-pass membrane protein</topology>
    </subcellularLocation>
</comment>
<keyword evidence="3 6" id="KW-0812">Transmembrane</keyword>
<reference evidence="7" key="1">
    <citation type="journal article" date="2014" name="Int. J. Syst. Evol. Microbiol.">
        <title>Complete genome sequence of Corynebacterium casei LMG S-19264T (=DSM 44701T), isolated from a smear-ripened cheese.</title>
        <authorList>
            <consortium name="US DOE Joint Genome Institute (JGI-PGF)"/>
            <person name="Walter F."/>
            <person name="Albersmeier A."/>
            <person name="Kalinowski J."/>
            <person name="Ruckert C."/>
        </authorList>
    </citation>
    <scope>NUCLEOTIDE SEQUENCE</scope>
    <source>
        <strain evidence="7">CGMCC 1.12506</strain>
    </source>
</reference>
<protein>
    <submittedName>
        <fullName evidence="7">Membrane protein</fullName>
    </submittedName>
</protein>
<evidence type="ECO:0000256" key="5">
    <source>
        <dbReference type="ARBA" id="ARBA00023136"/>
    </source>
</evidence>
<dbReference type="RefSeq" id="WP_188361061.1">
    <property type="nucleotide sequence ID" value="NZ_BMFG01000002.1"/>
</dbReference>
<feature type="transmembrane region" description="Helical" evidence="6">
    <location>
        <begin position="129"/>
        <end position="150"/>
    </location>
</feature>
<dbReference type="EMBL" id="BMFG01000002">
    <property type="protein sequence ID" value="GGD18319.1"/>
    <property type="molecule type" value="Genomic_DNA"/>
</dbReference>
<reference evidence="7" key="2">
    <citation type="submission" date="2020-09" db="EMBL/GenBank/DDBJ databases">
        <authorList>
            <person name="Sun Q."/>
            <person name="Zhou Y."/>
        </authorList>
    </citation>
    <scope>NUCLEOTIDE SEQUENCE</scope>
    <source>
        <strain evidence="7">CGMCC 1.12506</strain>
    </source>
</reference>
<feature type="transmembrane region" description="Helical" evidence="6">
    <location>
        <begin position="243"/>
        <end position="261"/>
    </location>
</feature>